<evidence type="ECO:0000313" key="3">
    <source>
        <dbReference type="Proteomes" id="UP001152523"/>
    </source>
</evidence>
<dbReference type="PANTHER" id="PTHR47723">
    <property type="entry name" value="OS05G0353850 PROTEIN"/>
    <property type="match status" value="1"/>
</dbReference>
<dbReference type="InterPro" id="IPR002156">
    <property type="entry name" value="RNaseH_domain"/>
</dbReference>
<evidence type="ECO:0000259" key="1">
    <source>
        <dbReference type="Pfam" id="PF13456"/>
    </source>
</evidence>
<dbReference type="CDD" id="cd06222">
    <property type="entry name" value="RNase_H_like"/>
    <property type="match status" value="1"/>
</dbReference>
<dbReference type="Proteomes" id="UP001152523">
    <property type="component" value="Unassembled WGS sequence"/>
</dbReference>
<evidence type="ECO:0000313" key="2">
    <source>
        <dbReference type="EMBL" id="CAH9076004.1"/>
    </source>
</evidence>
<name>A0AAV0CFJ5_9ASTE</name>
<feature type="domain" description="RNase H type-1" evidence="1">
    <location>
        <begin position="2"/>
        <end position="80"/>
    </location>
</feature>
<gene>
    <name evidence="2" type="ORF">CEPIT_LOCUS5733</name>
</gene>
<dbReference type="Pfam" id="PF13456">
    <property type="entry name" value="RVT_3"/>
    <property type="match status" value="1"/>
</dbReference>
<dbReference type="GO" id="GO:0004523">
    <property type="term" value="F:RNA-DNA hybrid ribonuclease activity"/>
    <property type="evidence" value="ECO:0007669"/>
    <property type="project" value="InterPro"/>
</dbReference>
<dbReference type="PANTHER" id="PTHR47723:SF24">
    <property type="entry name" value="RNASE H TYPE-1 DOMAIN-CONTAINING PROTEIN"/>
    <property type="match status" value="1"/>
</dbReference>
<proteinExistence type="predicted"/>
<dbReference type="InterPro" id="IPR053151">
    <property type="entry name" value="RNase_H-like"/>
</dbReference>
<reference evidence="2" key="1">
    <citation type="submission" date="2022-07" db="EMBL/GenBank/DDBJ databases">
        <authorList>
            <person name="Macas J."/>
            <person name="Novak P."/>
            <person name="Neumann P."/>
        </authorList>
    </citation>
    <scope>NUCLEOTIDE SEQUENCE</scope>
</reference>
<comment type="caution">
    <text evidence="2">The sequence shown here is derived from an EMBL/GenBank/DDBJ whole genome shotgun (WGS) entry which is preliminary data.</text>
</comment>
<dbReference type="InterPro" id="IPR036397">
    <property type="entry name" value="RNaseH_sf"/>
</dbReference>
<dbReference type="Gene3D" id="3.30.420.10">
    <property type="entry name" value="Ribonuclease H-like superfamily/Ribonuclease H"/>
    <property type="match status" value="1"/>
</dbReference>
<dbReference type="SUPFAM" id="SSF53098">
    <property type="entry name" value="Ribonuclease H-like"/>
    <property type="match status" value="1"/>
</dbReference>
<dbReference type="AlphaFoldDB" id="A0AAV0CFJ5"/>
<organism evidence="2 3">
    <name type="scientific">Cuscuta epithymum</name>
    <dbReference type="NCBI Taxonomy" id="186058"/>
    <lineage>
        <taxon>Eukaryota</taxon>
        <taxon>Viridiplantae</taxon>
        <taxon>Streptophyta</taxon>
        <taxon>Embryophyta</taxon>
        <taxon>Tracheophyta</taxon>
        <taxon>Spermatophyta</taxon>
        <taxon>Magnoliopsida</taxon>
        <taxon>eudicotyledons</taxon>
        <taxon>Gunneridae</taxon>
        <taxon>Pentapetalae</taxon>
        <taxon>asterids</taxon>
        <taxon>lamiids</taxon>
        <taxon>Solanales</taxon>
        <taxon>Convolvulaceae</taxon>
        <taxon>Cuscuteae</taxon>
        <taxon>Cuscuta</taxon>
        <taxon>Cuscuta subgen. Cuscuta</taxon>
    </lineage>
</organism>
<dbReference type="GO" id="GO:0003676">
    <property type="term" value="F:nucleic acid binding"/>
    <property type="evidence" value="ECO:0007669"/>
    <property type="project" value="InterPro"/>
</dbReference>
<sequence length="116" mass="13582">MEAELKAVHQSILMALDNGFKGFEVEMDSRLIVDGILGGGYTEGRWKRQFEDLRRWMVSSKLLFRHIPRDINWPAHYLSKIVSDNQVIFHNIRQLPGHIRRTLIADKLGLSYFRLC</sequence>
<dbReference type="InterPro" id="IPR044730">
    <property type="entry name" value="RNase_H-like_dom_plant"/>
</dbReference>
<keyword evidence="3" id="KW-1185">Reference proteome</keyword>
<accession>A0AAV0CFJ5</accession>
<dbReference type="EMBL" id="CAMAPF010000030">
    <property type="protein sequence ID" value="CAH9076004.1"/>
    <property type="molecule type" value="Genomic_DNA"/>
</dbReference>
<protein>
    <recommendedName>
        <fullName evidence="1">RNase H type-1 domain-containing protein</fullName>
    </recommendedName>
</protein>
<dbReference type="InterPro" id="IPR012337">
    <property type="entry name" value="RNaseH-like_sf"/>
</dbReference>